<evidence type="ECO:0000256" key="1">
    <source>
        <dbReference type="SAM" id="SignalP"/>
    </source>
</evidence>
<dbReference type="AlphaFoldDB" id="A0A336LV99"/>
<proteinExistence type="predicted"/>
<accession>A0A336LV99</accession>
<dbReference type="VEuPathDB" id="VectorBase:CSON005305"/>
<keyword evidence="1" id="KW-0732">Signal</keyword>
<feature type="chain" id="PRO_5016239026" evidence="1">
    <location>
        <begin position="18"/>
        <end position="78"/>
    </location>
</feature>
<dbReference type="EMBL" id="UFQT01000211">
    <property type="protein sequence ID" value="SSX21760.1"/>
    <property type="molecule type" value="Genomic_DNA"/>
</dbReference>
<sequence>MKFLFVIFALFFVAVSANTYGYAAHHQHVQPVGHESHSYAAHAPKVDCGSNVLAGCVPTVAQVPCVPSHGGHGYGHKY</sequence>
<gene>
    <name evidence="2" type="primary">CSON005305</name>
</gene>
<protein>
    <submittedName>
        <fullName evidence="2">CSON005305 protein</fullName>
    </submittedName>
</protein>
<name>A0A336LV99_CULSO</name>
<reference evidence="2" key="1">
    <citation type="submission" date="2018-07" db="EMBL/GenBank/DDBJ databases">
        <authorList>
            <person name="Quirk P.G."/>
            <person name="Krulwich T.A."/>
        </authorList>
    </citation>
    <scope>NUCLEOTIDE SEQUENCE</scope>
</reference>
<feature type="signal peptide" evidence="1">
    <location>
        <begin position="1"/>
        <end position="17"/>
    </location>
</feature>
<organism evidence="2">
    <name type="scientific">Culicoides sonorensis</name>
    <name type="common">Biting midge</name>
    <dbReference type="NCBI Taxonomy" id="179676"/>
    <lineage>
        <taxon>Eukaryota</taxon>
        <taxon>Metazoa</taxon>
        <taxon>Ecdysozoa</taxon>
        <taxon>Arthropoda</taxon>
        <taxon>Hexapoda</taxon>
        <taxon>Insecta</taxon>
        <taxon>Pterygota</taxon>
        <taxon>Neoptera</taxon>
        <taxon>Endopterygota</taxon>
        <taxon>Diptera</taxon>
        <taxon>Nematocera</taxon>
        <taxon>Chironomoidea</taxon>
        <taxon>Ceratopogonidae</taxon>
        <taxon>Ceratopogoninae</taxon>
        <taxon>Culicoides</taxon>
        <taxon>Monoculicoides</taxon>
    </lineage>
</organism>
<evidence type="ECO:0000313" key="2">
    <source>
        <dbReference type="EMBL" id="SSX21760.1"/>
    </source>
</evidence>